<sequence length="183" mass="20323">MAPRKIMIIRHAERPMDDGKDQGVRLDGTPNENFLTVRGWQRAGALVRLFCPLGKSGTQGAIERPTLLYAAHPDDKHRSHRTRSTLQPLADLTGLTVNIDHARGEEPELAKAVLNQTGVVLIAWEHKAIHEIVTALTQSAINAPVWPDDRFDMIFVLTPDPAWHLLQVPQQVLAGDQASIFQP</sequence>
<dbReference type="RefSeq" id="WP_349961704.1">
    <property type="nucleotide sequence ID" value="NZ_CP157962.1"/>
</dbReference>
<gene>
    <name evidence="1" type="ORF">ABM479_31970</name>
</gene>
<reference evidence="1" key="1">
    <citation type="submission" date="2024-06" db="EMBL/GenBank/DDBJ databases">
        <authorList>
            <person name="Li T."/>
            <person name="Gao R."/>
        </authorList>
    </citation>
    <scope>NUCLEOTIDE SEQUENCE</scope>
    <source>
        <strain evidence="1">ZPR3</strain>
        <plasmid evidence="1">unnamed2</plasmid>
    </source>
</reference>
<dbReference type="AlphaFoldDB" id="A0AAU7S310"/>
<keyword evidence="1" id="KW-0614">Plasmid</keyword>
<accession>A0AAU7S310</accession>
<protein>
    <submittedName>
        <fullName evidence="1">Histidine phosphatase family protein</fullName>
    </submittedName>
</protein>
<geneLocation type="plasmid" evidence="1">
    <name>unnamed2</name>
</geneLocation>
<proteinExistence type="predicted"/>
<organism evidence="1">
    <name type="scientific">Rhizobium sp. ZPR3</name>
    <dbReference type="NCBI Taxonomy" id="3158967"/>
    <lineage>
        <taxon>Bacteria</taxon>
        <taxon>Pseudomonadati</taxon>
        <taxon>Pseudomonadota</taxon>
        <taxon>Alphaproteobacteria</taxon>
        <taxon>Hyphomicrobiales</taxon>
        <taxon>Rhizobiaceae</taxon>
        <taxon>Rhizobium/Agrobacterium group</taxon>
        <taxon>Rhizobium</taxon>
    </lineage>
</organism>
<evidence type="ECO:0000313" key="1">
    <source>
        <dbReference type="EMBL" id="XBT96861.1"/>
    </source>
</evidence>
<name>A0AAU7S310_9HYPH</name>
<dbReference type="EMBL" id="CP157962">
    <property type="protein sequence ID" value="XBT96861.1"/>
    <property type="molecule type" value="Genomic_DNA"/>
</dbReference>